<evidence type="ECO:0000313" key="2">
    <source>
        <dbReference type="Proteomes" id="UP001177021"/>
    </source>
</evidence>
<protein>
    <submittedName>
        <fullName evidence="1">Uncharacterized protein</fullName>
    </submittedName>
</protein>
<reference evidence="1" key="1">
    <citation type="submission" date="2023-10" db="EMBL/GenBank/DDBJ databases">
        <authorList>
            <person name="Rodriguez Cubillos JULIANA M."/>
            <person name="De Vega J."/>
        </authorList>
    </citation>
    <scope>NUCLEOTIDE SEQUENCE</scope>
</reference>
<proteinExistence type="predicted"/>
<dbReference type="Proteomes" id="UP001177021">
    <property type="component" value="Unassembled WGS sequence"/>
</dbReference>
<gene>
    <name evidence="1" type="ORF">MILVUS5_LOCUS10818</name>
</gene>
<evidence type="ECO:0000313" key="1">
    <source>
        <dbReference type="EMBL" id="CAJ2641088.1"/>
    </source>
</evidence>
<comment type="caution">
    <text evidence="1">The sequence shown here is derived from an EMBL/GenBank/DDBJ whole genome shotgun (WGS) entry which is preliminary data.</text>
</comment>
<sequence length="293" mass="32116">MEFEDHEEEEEEEEMGFPVTPVAGYDSLGNSGVRTKMSGGGGGGVDGGETTTTTATAGGRKNGPTGTVRYRECQKNHAVSIGGHAVDGCCEFLAAGEEGTLEAVICAACNCHRNFHRKEIDGEITSHNQQRSSHHTQYHHNQHPHQHHQISPYYHRAALPPPPGYHHMVTPPPVSHHRPLALPPAASSGGFSREDDDVSIPSSSGGGGGGGSGMKKRFRTKFTPEQKEKMLAFADQIGWRIQKEDEGAIEQFCAENCIKRNVLKVWMHNNKHTRVLNRDEWDMSLCEKECGTI</sequence>
<dbReference type="EMBL" id="CASHSV030000024">
    <property type="protein sequence ID" value="CAJ2641088.1"/>
    <property type="molecule type" value="Genomic_DNA"/>
</dbReference>
<organism evidence="1 2">
    <name type="scientific">Trifolium pratense</name>
    <name type="common">Red clover</name>
    <dbReference type="NCBI Taxonomy" id="57577"/>
    <lineage>
        <taxon>Eukaryota</taxon>
        <taxon>Viridiplantae</taxon>
        <taxon>Streptophyta</taxon>
        <taxon>Embryophyta</taxon>
        <taxon>Tracheophyta</taxon>
        <taxon>Spermatophyta</taxon>
        <taxon>Magnoliopsida</taxon>
        <taxon>eudicotyledons</taxon>
        <taxon>Gunneridae</taxon>
        <taxon>Pentapetalae</taxon>
        <taxon>rosids</taxon>
        <taxon>fabids</taxon>
        <taxon>Fabales</taxon>
        <taxon>Fabaceae</taxon>
        <taxon>Papilionoideae</taxon>
        <taxon>50 kb inversion clade</taxon>
        <taxon>NPAAA clade</taxon>
        <taxon>Hologalegina</taxon>
        <taxon>IRL clade</taxon>
        <taxon>Trifolieae</taxon>
        <taxon>Trifolium</taxon>
    </lineage>
</organism>
<keyword evidence="2" id="KW-1185">Reference proteome</keyword>
<accession>A0ACB0J7X2</accession>
<name>A0ACB0J7X2_TRIPR</name>